<comment type="caution">
    <text evidence="2">The sequence shown here is derived from an EMBL/GenBank/DDBJ whole genome shotgun (WGS) entry which is preliminary data.</text>
</comment>
<dbReference type="EMBL" id="SOAY01000013">
    <property type="protein sequence ID" value="TDT41958.1"/>
    <property type="molecule type" value="Genomic_DNA"/>
</dbReference>
<organism evidence="2 3">
    <name type="scientific">Maribacter spongiicola</name>
    <dbReference type="NCBI Taxonomy" id="1206753"/>
    <lineage>
        <taxon>Bacteria</taxon>
        <taxon>Pseudomonadati</taxon>
        <taxon>Bacteroidota</taxon>
        <taxon>Flavobacteriia</taxon>
        <taxon>Flavobacteriales</taxon>
        <taxon>Flavobacteriaceae</taxon>
        <taxon>Maribacter</taxon>
    </lineage>
</organism>
<feature type="domain" description="DUF4325" evidence="1">
    <location>
        <begin position="24"/>
        <end position="73"/>
    </location>
</feature>
<dbReference type="InterPro" id="IPR025474">
    <property type="entry name" value="DUF4325"/>
</dbReference>
<gene>
    <name evidence="2" type="ORF">CLV90_3190</name>
</gene>
<dbReference type="Proteomes" id="UP000294749">
    <property type="component" value="Unassembled WGS sequence"/>
</dbReference>
<dbReference type="RefSeq" id="WP_133688443.1">
    <property type="nucleotide sequence ID" value="NZ_SOAY01000013.1"/>
</dbReference>
<dbReference type="AlphaFoldDB" id="A0A4V3EQH7"/>
<accession>A0A4V3EQH7</accession>
<dbReference type="OrthoDB" id="1450883at2"/>
<evidence type="ECO:0000259" key="1">
    <source>
        <dbReference type="Pfam" id="PF14213"/>
    </source>
</evidence>
<protein>
    <recommendedName>
        <fullName evidence="1">DUF4325 domain-containing protein</fullName>
    </recommendedName>
</protein>
<sequence length="95" mass="10671">MSNLYNILDITPKTSTNSDGDVLFDFLSNSAVNDNVVLKIPGDVIISSSFLNSSVGKFIDVFGMENFKKNIKISCNRNIFNQLKKYVDFHNDKVC</sequence>
<evidence type="ECO:0000313" key="3">
    <source>
        <dbReference type="Proteomes" id="UP000294749"/>
    </source>
</evidence>
<evidence type="ECO:0000313" key="2">
    <source>
        <dbReference type="EMBL" id="TDT41958.1"/>
    </source>
</evidence>
<keyword evidence="3" id="KW-1185">Reference proteome</keyword>
<name>A0A4V3EQH7_9FLAO</name>
<reference evidence="2 3" key="1">
    <citation type="submission" date="2019-03" db="EMBL/GenBank/DDBJ databases">
        <title>Genomic Encyclopedia of Archaeal and Bacterial Type Strains, Phase II (KMG-II): from individual species to whole genera.</title>
        <authorList>
            <person name="Goeker M."/>
        </authorList>
    </citation>
    <scope>NUCLEOTIDE SEQUENCE [LARGE SCALE GENOMIC DNA]</scope>
    <source>
        <strain evidence="2 3">DSM 25233</strain>
    </source>
</reference>
<dbReference type="Pfam" id="PF14213">
    <property type="entry name" value="DUF4325"/>
    <property type="match status" value="1"/>
</dbReference>
<proteinExistence type="predicted"/>